<dbReference type="AlphaFoldDB" id="A0A8S3X8X7"/>
<evidence type="ECO:0000256" key="1">
    <source>
        <dbReference type="SAM" id="MobiDB-lite"/>
    </source>
</evidence>
<comment type="caution">
    <text evidence="2">The sequence shown here is derived from an EMBL/GenBank/DDBJ whole genome shotgun (WGS) entry which is preliminary data.</text>
</comment>
<feature type="compositionally biased region" description="Polar residues" evidence="1">
    <location>
        <begin position="611"/>
        <end position="626"/>
    </location>
</feature>
<name>A0A8S3X8X7_PARAO</name>
<sequence>MNNDNQGNPYMQRFKGIENFLRRVAFNLGNTPSQTEVKIISCIPIDVTDLQQRIITLERELLEARTLTNYKANTIMSSTINKNTPTRHSTPIVQTALGNPTPICSKTKNTVPCKCSQTNVPVTNHGCNTKSSTKKKSSVCFVSPTASDQICTNQYEVTYAESNVNVRTASANCEKTKVANKIVPKRLRRVLRKKAKQKTQLVYFAQTSNTPFNSYDMTPESINNITLANKKSVISRTYLNNMIRKQYEPEVIANEPTDISQFSSPICRDIDPININSYESNLSCDYKKFENLDKFLPRKNKNLNITLQNNLVIDPGPVSLYYQQTHRNNHNGYYDSDHYDIFPVKEKSVKAKKDEILSKQFQRMHIEYWPENLRTKNNMHPFLYETAKRTYDRRHDNICKDDEQKSTISNAKRKKGRINGEREMNSGEPKICSVDYGNVYVKKNFTTDSTQKSNPKTPCLKNTQCLTVNAINTECQTVESKAFQHHVPNDNKAEVTLNQIKSILQSVLTEVKTNIKSNNVVHKPKKDVVIQKDVSHNNIESGSTFLNSFTYTPSYSINPCVASYSRQVPNFCYANLPALPMKCLQNYPLILPTKRQNCGCQHRGGDHKVESQIQTKPAATTATNTDGEPKMQKNEAINLIREIYKSVAVDVDYSNKNTSRISFGYQKRTDHPEEQSVNTKEVTSIEQRSAGQTNTVLDVPTILTSNITDNNTESITESSQSEVKSELATTATGESSQITDNNTEDDKVYRSSDQVENETADQQSNNEETASNSETESEDTLEADEETKVNICLNLFIAKSP</sequence>
<feature type="compositionally biased region" description="Polar residues" evidence="1">
    <location>
        <begin position="675"/>
        <end position="693"/>
    </location>
</feature>
<feature type="region of interest" description="Disordered" evidence="1">
    <location>
        <begin position="708"/>
        <end position="788"/>
    </location>
</feature>
<proteinExistence type="predicted"/>
<evidence type="ECO:0000313" key="2">
    <source>
        <dbReference type="EMBL" id="CAG5011199.1"/>
    </source>
</evidence>
<keyword evidence="3" id="KW-1185">Reference proteome</keyword>
<feature type="compositionally biased region" description="Acidic residues" evidence="1">
    <location>
        <begin position="775"/>
        <end position="785"/>
    </location>
</feature>
<protein>
    <submittedName>
        <fullName evidence="2">(apollo) hypothetical protein</fullName>
    </submittedName>
</protein>
<feature type="region of interest" description="Disordered" evidence="1">
    <location>
        <begin position="609"/>
        <end position="630"/>
    </location>
</feature>
<gene>
    <name evidence="2" type="ORF">PAPOLLO_LOCUS15546</name>
</gene>
<accession>A0A8S3X8X7</accession>
<dbReference type="Proteomes" id="UP000691718">
    <property type="component" value="Unassembled WGS sequence"/>
</dbReference>
<reference evidence="2" key="1">
    <citation type="submission" date="2021-04" db="EMBL/GenBank/DDBJ databases">
        <authorList>
            <person name="Tunstrom K."/>
        </authorList>
    </citation>
    <scope>NUCLEOTIDE SEQUENCE</scope>
</reference>
<dbReference type="OrthoDB" id="7351241at2759"/>
<feature type="region of interest" description="Disordered" evidence="1">
    <location>
        <begin position="663"/>
        <end position="693"/>
    </location>
</feature>
<dbReference type="EMBL" id="CAJQZP010001037">
    <property type="protein sequence ID" value="CAG5011199.1"/>
    <property type="molecule type" value="Genomic_DNA"/>
</dbReference>
<organism evidence="2 3">
    <name type="scientific">Parnassius apollo</name>
    <name type="common">Apollo butterfly</name>
    <name type="synonym">Papilio apollo</name>
    <dbReference type="NCBI Taxonomy" id="110799"/>
    <lineage>
        <taxon>Eukaryota</taxon>
        <taxon>Metazoa</taxon>
        <taxon>Ecdysozoa</taxon>
        <taxon>Arthropoda</taxon>
        <taxon>Hexapoda</taxon>
        <taxon>Insecta</taxon>
        <taxon>Pterygota</taxon>
        <taxon>Neoptera</taxon>
        <taxon>Endopterygota</taxon>
        <taxon>Lepidoptera</taxon>
        <taxon>Glossata</taxon>
        <taxon>Ditrysia</taxon>
        <taxon>Papilionoidea</taxon>
        <taxon>Papilionidae</taxon>
        <taxon>Parnassiinae</taxon>
        <taxon>Parnassini</taxon>
        <taxon>Parnassius</taxon>
        <taxon>Parnassius</taxon>
    </lineage>
</organism>
<evidence type="ECO:0000313" key="3">
    <source>
        <dbReference type="Proteomes" id="UP000691718"/>
    </source>
</evidence>
<feature type="compositionally biased region" description="Low complexity" evidence="1">
    <location>
        <begin position="764"/>
        <end position="774"/>
    </location>
</feature>
<feature type="compositionally biased region" description="Polar residues" evidence="1">
    <location>
        <begin position="708"/>
        <end position="741"/>
    </location>
</feature>